<evidence type="ECO:0000256" key="1">
    <source>
        <dbReference type="SAM" id="MobiDB-lite"/>
    </source>
</evidence>
<name>A0A3L6S9Y7_PANMI</name>
<protein>
    <submittedName>
        <fullName evidence="2">Uncharacterized protein</fullName>
    </submittedName>
</protein>
<dbReference type="EMBL" id="PQIB02000005">
    <property type="protein sequence ID" value="RLN17837.1"/>
    <property type="molecule type" value="Genomic_DNA"/>
</dbReference>
<keyword evidence="3" id="KW-1185">Reference proteome</keyword>
<feature type="compositionally biased region" description="Gly residues" evidence="1">
    <location>
        <begin position="21"/>
        <end position="34"/>
    </location>
</feature>
<organism evidence="2 3">
    <name type="scientific">Panicum miliaceum</name>
    <name type="common">Proso millet</name>
    <name type="synonym">Broomcorn millet</name>
    <dbReference type="NCBI Taxonomy" id="4540"/>
    <lineage>
        <taxon>Eukaryota</taxon>
        <taxon>Viridiplantae</taxon>
        <taxon>Streptophyta</taxon>
        <taxon>Embryophyta</taxon>
        <taxon>Tracheophyta</taxon>
        <taxon>Spermatophyta</taxon>
        <taxon>Magnoliopsida</taxon>
        <taxon>Liliopsida</taxon>
        <taxon>Poales</taxon>
        <taxon>Poaceae</taxon>
        <taxon>PACMAD clade</taxon>
        <taxon>Panicoideae</taxon>
        <taxon>Panicodae</taxon>
        <taxon>Paniceae</taxon>
        <taxon>Panicinae</taxon>
        <taxon>Panicum</taxon>
        <taxon>Panicum sect. Panicum</taxon>
    </lineage>
</organism>
<feature type="region of interest" description="Disordered" evidence="1">
    <location>
        <begin position="1"/>
        <end position="39"/>
    </location>
</feature>
<dbReference type="AlphaFoldDB" id="A0A3L6S9Y7"/>
<dbReference type="Proteomes" id="UP000275267">
    <property type="component" value="Unassembled WGS sequence"/>
</dbReference>
<feature type="compositionally biased region" description="Basic and acidic residues" evidence="1">
    <location>
        <begin position="1"/>
        <end position="16"/>
    </location>
</feature>
<evidence type="ECO:0000313" key="2">
    <source>
        <dbReference type="EMBL" id="RLN17837.1"/>
    </source>
</evidence>
<evidence type="ECO:0000313" key="3">
    <source>
        <dbReference type="Proteomes" id="UP000275267"/>
    </source>
</evidence>
<comment type="caution">
    <text evidence="2">The sequence shown here is derived from an EMBL/GenBank/DDBJ whole genome shotgun (WGS) entry which is preliminary data.</text>
</comment>
<reference evidence="3" key="1">
    <citation type="journal article" date="2019" name="Nat. Commun.">
        <title>The genome of broomcorn millet.</title>
        <authorList>
            <person name="Zou C."/>
            <person name="Miki D."/>
            <person name="Li D."/>
            <person name="Tang Q."/>
            <person name="Xiao L."/>
            <person name="Rajput S."/>
            <person name="Deng P."/>
            <person name="Jia W."/>
            <person name="Huang R."/>
            <person name="Zhang M."/>
            <person name="Sun Y."/>
            <person name="Hu J."/>
            <person name="Fu X."/>
            <person name="Schnable P.S."/>
            <person name="Li F."/>
            <person name="Zhang H."/>
            <person name="Feng B."/>
            <person name="Zhu X."/>
            <person name="Liu R."/>
            <person name="Schnable J.C."/>
            <person name="Zhu J.-K."/>
            <person name="Zhang H."/>
        </authorList>
    </citation>
    <scope>NUCLEOTIDE SEQUENCE [LARGE SCALE GENOMIC DNA]</scope>
</reference>
<proteinExistence type="predicted"/>
<accession>A0A3L6S9Y7</accession>
<sequence>MSSEEMEAKRKKEEAALKAATGGGGRGGTRGGCGSTRQTYGGDCCNLNRGRGGPRTNVAVTEETLCHSDGRASQIMGAMAEKQSSREFH</sequence>
<gene>
    <name evidence="2" type="ORF">C2845_PM02G03350</name>
</gene>